<evidence type="ECO:0000259" key="1">
    <source>
        <dbReference type="PROSITE" id="PS50989"/>
    </source>
</evidence>
<sequence>MRAVLDVVVDDGSWFEVQPGFGPSMICGLARLGGESVAVIANQPTVMAGSIDADAADKAAHFIMVADSFHLPLVFLADNPGMLPGSESERAGVLRSGARMFAAQTQASSPKLHLTLRKAYGFGSMVMTLVGFDNQSATFAYPGATLGAMGASAMSRATNADEDEAAMLRDAELQASYRSAATLGFDELIDPRETRDVLLDALQRALFRRQVAAEPVSRTAITP</sequence>
<reference evidence="2" key="1">
    <citation type="submission" date="2020-05" db="EMBL/GenBank/DDBJ databases">
        <authorList>
            <person name="Chiriac C."/>
            <person name="Salcher M."/>
            <person name="Ghai R."/>
            <person name="Kavagutti S V."/>
        </authorList>
    </citation>
    <scope>NUCLEOTIDE SEQUENCE</scope>
</reference>
<proteinExistence type="predicted"/>
<dbReference type="GO" id="GO:0004658">
    <property type="term" value="F:propionyl-CoA carboxylase activity"/>
    <property type="evidence" value="ECO:0007669"/>
    <property type="project" value="TreeGrafter"/>
</dbReference>
<feature type="domain" description="CoA carboxyltransferase C-terminal" evidence="1">
    <location>
        <begin position="1"/>
        <end position="218"/>
    </location>
</feature>
<dbReference type="PANTHER" id="PTHR43842">
    <property type="entry name" value="PROPIONYL-COA CARBOXYLASE BETA CHAIN"/>
    <property type="match status" value="1"/>
</dbReference>
<organism evidence="2">
    <name type="scientific">freshwater metagenome</name>
    <dbReference type="NCBI Taxonomy" id="449393"/>
    <lineage>
        <taxon>unclassified sequences</taxon>
        <taxon>metagenomes</taxon>
        <taxon>ecological metagenomes</taxon>
    </lineage>
</organism>
<dbReference type="PROSITE" id="PS50989">
    <property type="entry name" value="COA_CT_CTER"/>
    <property type="match status" value="1"/>
</dbReference>
<accession>A0A6J6M4D4</accession>
<evidence type="ECO:0000313" key="2">
    <source>
        <dbReference type="EMBL" id="CAB4667918.1"/>
    </source>
</evidence>
<dbReference type="Pfam" id="PF01039">
    <property type="entry name" value="Carboxyl_trans"/>
    <property type="match status" value="1"/>
</dbReference>
<gene>
    <name evidence="2" type="ORF">UFOPK2350_00164</name>
</gene>
<dbReference type="EMBL" id="CAEZXE010000007">
    <property type="protein sequence ID" value="CAB4667918.1"/>
    <property type="molecule type" value="Genomic_DNA"/>
</dbReference>
<dbReference type="InterPro" id="IPR029045">
    <property type="entry name" value="ClpP/crotonase-like_dom_sf"/>
</dbReference>
<dbReference type="InterPro" id="IPR034733">
    <property type="entry name" value="AcCoA_carboxyl_beta"/>
</dbReference>
<dbReference type="InterPro" id="IPR051047">
    <property type="entry name" value="AccD/PCCB"/>
</dbReference>
<dbReference type="Gene3D" id="3.90.226.10">
    <property type="entry name" value="2-enoyl-CoA Hydratase, Chain A, domain 1"/>
    <property type="match status" value="1"/>
</dbReference>
<dbReference type="AlphaFoldDB" id="A0A6J6M4D4"/>
<dbReference type="InterPro" id="IPR011763">
    <property type="entry name" value="COA_CT_C"/>
</dbReference>
<dbReference type="PANTHER" id="PTHR43842:SF2">
    <property type="entry name" value="PROPIONYL-COA CARBOXYLASE BETA CHAIN, MITOCHONDRIAL"/>
    <property type="match status" value="1"/>
</dbReference>
<dbReference type="SUPFAM" id="SSF52096">
    <property type="entry name" value="ClpP/crotonase"/>
    <property type="match status" value="1"/>
</dbReference>
<name>A0A6J6M4D4_9ZZZZ</name>
<protein>
    <submittedName>
        <fullName evidence="2">Unannotated protein</fullName>
    </submittedName>
</protein>